<dbReference type="EMBL" id="BAABLF010000001">
    <property type="protein sequence ID" value="GAA5185887.1"/>
    <property type="molecule type" value="Genomic_DNA"/>
</dbReference>
<dbReference type="InterPro" id="IPR003593">
    <property type="entry name" value="AAA+_ATPase"/>
</dbReference>
<evidence type="ECO:0000313" key="5">
    <source>
        <dbReference type="EMBL" id="GAA5185887.1"/>
    </source>
</evidence>
<keyword evidence="6" id="KW-1185">Reference proteome</keyword>
<dbReference type="InterPro" id="IPR027417">
    <property type="entry name" value="P-loop_NTPase"/>
</dbReference>
<evidence type="ECO:0000256" key="3">
    <source>
        <dbReference type="ARBA" id="ARBA00022840"/>
    </source>
</evidence>
<dbReference type="InterPro" id="IPR050319">
    <property type="entry name" value="ABC_transp_ATP-bind"/>
</dbReference>
<dbReference type="CDD" id="cd03257">
    <property type="entry name" value="ABC_NikE_OppD_transporters"/>
    <property type="match status" value="1"/>
</dbReference>
<dbReference type="Gene3D" id="3.40.50.300">
    <property type="entry name" value="P-loop containing nucleotide triphosphate hydrolases"/>
    <property type="match status" value="1"/>
</dbReference>
<evidence type="ECO:0000256" key="1">
    <source>
        <dbReference type="ARBA" id="ARBA00022448"/>
    </source>
</evidence>
<reference evidence="6" key="1">
    <citation type="journal article" date="2019" name="Int. J. Syst. Evol. Microbiol.">
        <title>The Global Catalogue of Microorganisms (GCM) 10K type strain sequencing project: providing services to taxonomists for standard genome sequencing and annotation.</title>
        <authorList>
            <consortium name="The Broad Institute Genomics Platform"/>
            <consortium name="The Broad Institute Genome Sequencing Center for Infectious Disease"/>
            <person name="Wu L."/>
            <person name="Ma J."/>
        </authorList>
    </citation>
    <scope>NUCLEOTIDE SEQUENCE [LARGE SCALE GENOMIC DNA]</scope>
    <source>
        <strain evidence="6">JCM 18720</strain>
    </source>
</reference>
<dbReference type="GO" id="GO:0005524">
    <property type="term" value="F:ATP binding"/>
    <property type="evidence" value="ECO:0007669"/>
    <property type="project" value="UniProtKB-KW"/>
</dbReference>
<dbReference type="InterPro" id="IPR003439">
    <property type="entry name" value="ABC_transporter-like_ATP-bd"/>
</dbReference>
<gene>
    <name evidence="5" type="ORF">GCM10025772_00200</name>
</gene>
<feature type="domain" description="ABC transporter" evidence="4">
    <location>
        <begin position="5"/>
        <end position="250"/>
    </location>
</feature>
<keyword evidence="2" id="KW-0547">Nucleotide-binding</keyword>
<name>A0ABP9RSB9_9GAMM</name>
<dbReference type="PANTHER" id="PTHR43776:SF6">
    <property type="entry name" value="DIPEPTIDE TRANSPORT ATP-BINDING PROTEIN DPPF"/>
    <property type="match status" value="1"/>
</dbReference>
<evidence type="ECO:0000256" key="2">
    <source>
        <dbReference type="ARBA" id="ARBA00022741"/>
    </source>
</evidence>
<accession>A0ABP9RSB9</accession>
<evidence type="ECO:0000313" key="6">
    <source>
        <dbReference type="Proteomes" id="UP001501600"/>
    </source>
</evidence>
<dbReference type="SMART" id="SM00382">
    <property type="entry name" value="AAA"/>
    <property type="match status" value="1"/>
</dbReference>
<dbReference type="RefSeq" id="WP_345314994.1">
    <property type="nucleotide sequence ID" value="NZ_BAABLF010000001.1"/>
</dbReference>
<dbReference type="InterPro" id="IPR017871">
    <property type="entry name" value="ABC_transporter-like_CS"/>
</dbReference>
<organism evidence="5 6">
    <name type="scientific">Ferrimonas gelatinilytica</name>
    <dbReference type="NCBI Taxonomy" id="1255257"/>
    <lineage>
        <taxon>Bacteria</taxon>
        <taxon>Pseudomonadati</taxon>
        <taxon>Pseudomonadota</taxon>
        <taxon>Gammaproteobacteria</taxon>
        <taxon>Alteromonadales</taxon>
        <taxon>Ferrimonadaceae</taxon>
        <taxon>Ferrimonas</taxon>
    </lineage>
</organism>
<dbReference type="Proteomes" id="UP001501600">
    <property type="component" value="Unassembled WGS sequence"/>
</dbReference>
<dbReference type="PANTHER" id="PTHR43776">
    <property type="entry name" value="TRANSPORT ATP-BINDING PROTEIN"/>
    <property type="match status" value="1"/>
</dbReference>
<sequence>MSPLLEVRDLYKHYKKSGGWLNREYKKALMPISFDLHQGETLAFVGEAGSGRSTLAQILSGAKARSGGQILLEGQDLQSQNRKQRSQLIRMIFQDPSTSLNPRRRIGNQLEEPLLFNTDAGPEQRQERVIQSLTRVGLLPEHADFYPHMLAHGQRQRVAIARALMLEPKILVADEAFSGLDTSLRAQCVNLMLSLQKELGLAYILMSHDLGLVRHMSDRVIVMKRGKVVEQGDTQAVFEHPQHSYTKRLLEEQFLQIRR</sequence>
<dbReference type="PROSITE" id="PS00211">
    <property type="entry name" value="ABC_TRANSPORTER_1"/>
    <property type="match status" value="1"/>
</dbReference>
<dbReference type="SUPFAM" id="SSF52540">
    <property type="entry name" value="P-loop containing nucleoside triphosphate hydrolases"/>
    <property type="match status" value="1"/>
</dbReference>
<keyword evidence="1" id="KW-0813">Transport</keyword>
<proteinExistence type="predicted"/>
<dbReference type="Pfam" id="PF00005">
    <property type="entry name" value="ABC_tran"/>
    <property type="match status" value="1"/>
</dbReference>
<keyword evidence="3 5" id="KW-0067">ATP-binding</keyword>
<evidence type="ECO:0000259" key="4">
    <source>
        <dbReference type="PROSITE" id="PS50893"/>
    </source>
</evidence>
<comment type="caution">
    <text evidence="5">The sequence shown here is derived from an EMBL/GenBank/DDBJ whole genome shotgun (WGS) entry which is preliminary data.</text>
</comment>
<dbReference type="PROSITE" id="PS50893">
    <property type="entry name" value="ABC_TRANSPORTER_2"/>
    <property type="match status" value="1"/>
</dbReference>
<protein>
    <submittedName>
        <fullName evidence="5">ATP-binding cassette domain-containing protein</fullName>
    </submittedName>
</protein>